<keyword evidence="3" id="KW-0274">FAD</keyword>
<evidence type="ECO:0000256" key="2">
    <source>
        <dbReference type="ARBA" id="ARBA00022630"/>
    </source>
</evidence>
<evidence type="ECO:0000259" key="5">
    <source>
        <dbReference type="Pfam" id="PF07992"/>
    </source>
</evidence>
<feature type="domain" description="FAD/NAD(P)-binding" evidence="5">
    <location>
        <begin position="7"/>
        <end position="315"/>
    </location>
</feature>
<dbReference type="Gene3D" id="3.50.50.100">
    <property type="match status" value="1"/>
</dbReference>
<evidence type="ECO:0000256" key="3">
    <source>
        <dbReference type="ARBA" id="ARBA00022827"/>
    </source>
</evidence>
<dbReference type="InterPro" id="IPR023753">
    <property type="entry name" value="FAD/NAD-binding_dom"/>
</dbReference>
<proteinExistence type="inferred from homology"/>
<dbReference type="PANTHER" id="PTHR43735:SF3">
    <property type="entry name" value="FERROPTOSIS SUPPRESSOR PROTEIN 1"/>
    <property type="match status" value="1"/>
</dbReference>
<dbReference type="AlphaFoldDB" id="A0A9P6N324"/>
<name>A0A9P6N324_9FUNG</name>
<dbReference type="Proteomes" id="UP000703661">
    <property type="component" value="Unassembled WGS sequence"/>
</dbReference>
<evidence type="ECO:0000313" key="6">
    <source>
        <dbReference type="EMBL" id="KAG0021933.1"/>
    </source>
</evidence>
<keyword evidence="4" id="KW-0560">Oxidoreductase</keyword>
<evidence type="ECO:0000256" key="4">
    <source>
        <dbReference type="ARBA" id="ARBA00023002"/>
    </source>
</evidence>
<dbReference type="PRINTS" id="PR00368">
    <property type="entry name" value="FADPNR"/>
</dbReference>
<dbReference type="PANTHER" id="PTHR43735">
    <property type="entry name" value="APOPTOSIS-INDUCING FACTOR 1"/>
    <property type="match status" value="1"/>
</dbReference>
<evidence type="ECO:0000256" key="1">
    <source>
        <dbReference type="ARBA" id="ARBA00006442"/>
    </source>
</evidence>
<protein>
    <recommendedName>
        <fullName evidence="5">FAD/NAD(P)-binding domain-containing protein</fullName>
    </recommendedName>
</protein>
<dbReference type="Pfam" id="PF07992">
    <property type="entry name" value="Pyr_redox_2"/>
    <property type="match status" value="1"/>
</dbReference>
<gene>
    <name evidence="6" type="ORF">BGZ80_001417</name>
</gene>
<dbReference type="SUPFAM" id="SSF51905">
    <property type="entry name" value="FAD/NAD(P)-binding domain"/>
    <property type="match status" value="1"/>
</dbReference>
<keyword evidence="7" id="KW-1185">Reference proteome</keyword>
<accession>A0A9P6N324</accession>
<dbReference type="EMBL" id="JAAAID010000132">
    <property type="protein sequence ID" value="KAG0021933.1"/>
    <property type="molecule type" value="Genomic_DNA"/>
</dbReference>
<sequence>MSSEPVKVVVVGGSFAGISVIKQLLSSLKSSKKQVQITLVEKHDARYHSPGAFRALVDAEYGDKIWVPYTSLFPKDSGHRVIKDTLAQVYHHHIVLGSSGTVPFDYLVLCTGSDNPASGKFNNVSSSAEAVAITSKARSDLTKSKSVLVVGGGASGVELAGEIKNAFPDKQVTLVHGGPRLVDYEGYASGLKSYSLKHLQGLGVKVVLDQRVAIDGLDHEHSIHVGQSTITTKSGETIQSDIQLLTVGSCVNTSYMSTLKPKGDDAFDSSSLVHNDTHAIKVQKTLQLANESFPYIFAVGDCSDFSNVPTAASAAFSAPTAAKNLIQLIETSSSDSGKKAKLGPASGAPAFMILATGPNTGVSSLPLFGTRFSNFFAKLLKSKDLMIGNVYTEMGVSPK</sequence>
<dbReference type="GO" id="GO:0050660">
    <property type="term" value="F:flavin adenine dinucleotide binding"/>
    <property type="evidence" value="ECO:0007669"/>
    <property type="project" value="TreeGrafter"/>
</dbReference>
<comment type="caution">
    <text evidence="6">The sequence shown here is derived from an EMBL/GenBank/DDBJ whole genome shotgun (WGS) entry which is preliminary data.</text>
</comment>
<dbReference type="GO" id="GO:0005737">
    <property type="term" value="C:cytoplasm"/>
    <property type="evidence" value="ECO:0007669"/>
    <property type="project" value="TreeGrafter"/>
</dbReference>
<dbReference type="InterPro" id="IPR036188">
    <property type="entry name" value="FAD/NAD-bd_sf"/>
</dbReference>
<reference evidence="6" key="1">
    <citation type="journal article" date="2020" name="Fungal Divers.">
        <title>Resolving the Mortierellaceae phylogeny through synthesis of multi-gene phylogenetics and phylogenomics.</title>
        <authorList>
            <person name="Vandepol N."/>
            <person name="Liber J."/>
            <person name="Desiro A."/>
            <person name="Na H."/>
            <person name="Kennedy M."/>
            <person name="Barry K."/>
            <person name="Grigoriev I.V."/>
            <person name="Miller A.N."/>
            <person name="O'Donnell K."/>
            <person name="Stajich J.E."/>
            <person name="Bonito G."/>
        </authorList>
    </citation>
    <scope>NUCLEOTIDE SEQUENCE</scope>
    <source>
        <strain evidence="6">NRRL 2769</strain>
    </source>
</reference>
<organism evidence="6 7">
    <name type="scientific">Entomortierella chlamydospora</name>
    <dbReference type="NCBI Taxonomy" id="101097"/>
    <lineage>
        <taxon>Eukaryota</taxon>
        <taxon>Fungi</taxon>
        <taxon>Fungi incertae sedis</taxon>
        <taxon>Mucoromycota</taxon>
        <taxon>Mortierellomycotina</taxon>
        <taxon>Mortierellomycetes</taxon>
        <taxon>Mortierellales</taxon>
        <taxon>Mortierellaceae</taxon>
        <taxon>Entomortierella</taxon>
    </lineage>
</organism>
<dbReference type="GO" id="GO:0004174">
    <property type="term" value="F:electron-transferring-flavoprotein dehydrogenase activity"/>
    <property type="evidence" value="ECO:0007669"/>
    <property type="project" value="TreeGrafter"/>
</dbReference>
<evidence type="ECO:0000313" key="7">
    <source>
        <dbReference type="Proteomes" id="UP000703661"/>
    </source>
</evidence>
<comment type="similarity">
    <text evidence="1">Belongs to the FAD-dependent oxidoreductase family.</text>
</comment>
<keyword evidence="2" id="KW-0285">Flavoprotein</keyword>
<dbReference type="PRINTS" id="PR00411">
    <property type="entry name" value="PNDRDTASEI"/>
</dbReference>